<keyword evidence="2" id="KW-1185">Reference proteome</keyword>
<dbReference type="OrthoDB" id="7874348at2"/>
<accession>A0A2T6APG2</accession>
<reference evidence="1 2" key="1">
    <citation type="submission" date="2018-04" db="EMBL/GenBank/DDBJ databases">
        <title>Genomic Encyclopedia of Archaeal and Bacterial Type Strains, Phase II (KMG-II): from individual species to whole genera.</title>
        <authorList>
            <person name="Goeker M."/>
        </authorList>
    </citation>
    <scope>NUCLEOTIDE SEQUENCE [LARGE SCALE GENOMIC DNA]</scope>
    <source>
        <strain evidence="1 2">DSM 29329</strain>
    </source>
</reference>
<organism evidence="1 2">
    <name type="scientific">Allosediminivita pacifica</name>
    <dbReference type="NCBI Taxonomy" id="1267769"/>
    <lineage>
        <taxon>Bacteria</taxon>
        <taxon>Pseudomonadati</taxon>
        <taxon>Pseudomonadota</taxon>
        <taxon>Alphaproteobacteria</taxon>
        <taxon>Rhodobacterales</taxon>
        <taxon>Paracoccaceae</taxon>
        <taxon>Allosediminivita</taxon>
    </lineage>
</organism>
<dbReference type="Proteomes" id="UP000244069">
    <property type="component" value="Unassembled WGS sequence"/>
</dbReference>
<sequence>MTEAKFIARVTDRPLRAEGICFTIRSDGGMTGEIDGVPLAGQWIWRDALFFHWAALGGEELGSDCELIEVRGNRMRYIREEGRGAASVVEICEPD</sequence>
<name>A0A2T6APG2_9RHOB</name>
<protein>
    <submittedName>
        <fullName evidence="1">Uncharacterized protein</fullName>
    </submittedName>
</protein>
<gene>
    <name evidence="1" type="ORF">C8N44_12066</name>
</gene>
<evidence type="ECO:0000313" key="2">
    <source>
        <dbReference type="Proteomes" id="UP000244069"/>
    </source>
</evidence>
<dbReference type="AlphaFoldDB" id="A0A2T6APG2"/>
<dbReference type="EMBL" id="QBKN01000020">
    <property type="protein sequence ID" value="PTX45711.1"/>
    <property type="molecule type" value="Genomic_DNA"/>
</dbReference>
<dbReference type="RefSeq" id="WP_107977661.1">
    <property type="nucleotide sequence ID" value="NZ_BMEZ01000008.1"/>
</dbReference>
<evidence type="ECO:0000313" key="1">
    <source>
        <dbReference type="EMBL" id="PTX45711.1"/>
    </source>
</evidence>
<proteinExistence type="predicted"/>
<comment type="caution">
    <text evidence="1">The sequence shown here is derived from an EMBL/GenBank/DDBJ whole genome shotgun (WGS) entry which is preliminary data.</text>
</comment>